<dbReference type="EMBL" id="CP063849">
    <property type="protein sequence ID" value="QOY86654.1"/>
    <property type="molecule type" value="Genomic_DNA"/>
</dbReference>
<sequence length="216" mass="25139">MKQWLLAGAMLAALAQSPAYADDVESLHILNLNFEWRRGLTLQMHTRLRTFENIGAYNQFRGGPVLLWQANPRLLVITGYYFTNQNRRVVHTNYDIHRAFGGLQYRVLRGETWSVDARGALESFHSDQFQDYRRWRTRTLLTKKLRLGEPYASGEALHERGVWYGRYTAGVLWKVNARLKIGTGYEFRQAMTGPPSHVVATLFEWQARRARTPHEN</sequence>
<evidence type="ECO:0000256" key="1">
    <source>
        <dbReference type="SAM" id="SignalP"/>
    </source>
</evidence>
<keyword evidence="1" id="KW-0732">Signal</keyword>
<dbReference type="AlphaFoldDB" id="A0A7S7NP26"/>
<feature type="chain" id="PRO_5032462620" description="DUF2490 domain-containing protein" evidence="1">
    <location>
        <begin position="22"/>
        <end position="216"/>
    </location>
</feature>
<organism evidence="2 3">
    <name type="scientific">Paludibaculum fermentans</name>
    <dbReference type="NCBI Taxonomy" id="1473598"/>
    <lineage>
        <taxon>Bacteria</taxon>
        <taxon>Pseudomonadati</taxon>
        <taxon>Acidobacteriota</taxon>
        <taxon>Terriglobia</taxon>
        <taxon>Bryobacterales</taxon>
        <taxon>Bryobacteraceae</taxon>
        <taxon>Paludibaculum</taxon>
    </lineage>
</organism>
<name>A0A7S7NP26_PALFE</name>
<feature type="signal peptide" evidence="1">
    <location>
        <begin position="1"/>
        <end position="21"/>
    </location>
</feature>
<evidence type="ECO:0008006" key="4">
    <source>
        <dbReference type="Google" id="ProtNLM"/>
    </source>
</evidence>
<protein>
    <recommendedName>
        <fullName evidence="4">DUF2490 domain-containing protein</fullName>
    </recommendedName>
</protein>
<gene>
    <name evidence="2" type="ORF">IRI77_28265</name>
</gene>
<evidence type="ECO:0000313" key="2">
    <source>
        <dbReference type="EMBL" id="QOY86654.1"/>
    </source>
</evidence>
<dbReference type="KEGG" id="pfer:IRI77_28265"/>
<evidence type="ECO:0000313" key="3">
    <source>
        <dbReference type="Proteomes" id="UP000593892"/>
    </source>
</evidence>
<proteinExistence type="predicted"/>
<dbReference type="Proteomes" id="UP000593892">
    <property type="component" value="Chromosome"/>
</dbReference>
<dbReference type="RefSeq" id="WP_194448323.1">
    <property type="nucleotide sequence ID" value="NZ_CP063849.1"/>
</dbReference>
<keyword evidence="3" id="KW-1185">Reference proteome</keyword>
<accession>A0A7S7NP26</accession>
<reference evidence="2 3" key="1">
    <citation type="submission" date="2020-10" db="EMBL/GenBank/DDBJ databases">
        <title>Complete genome sequence of Paludibaculum fermentans P105T, a facultatively anaerobic acidobacterium capable of dissimilatory Fe(III) reduction.</title>
        <authorList>
            <person name="Dedysh S.N."/>
            <person name="Beletsky A.V."/>
            <person name="Kulichevskaya I.S."/>
            <person name="Mardanov A.V."/>
            <person name="Ravin N.V."/>
        </authorList>
    </citation>
    <scope>NUCLEOTIDE SEQUENCE [LARGE SCALE GENOMIC DNA]</scope>
    <source>
        <strain evidence="2 3">P105</strain>
    </source>
</reference>